<organism evidence="3 4">
    <name type="scientific">Paraburkholderia phenazinium</name>
    <dbReference type="NCBI Taxonomy" id="60549"/>
    <lineage>
        <taxon>Bacteria</taxon>
        <taxon>Pseudomonadati</taxon>
        <taxon>Pseudomonadota</taxon>
        <taxon>Betaproteobacteria</taxon>
        <taxon>Burkholderiales</taxon>
        <taxon>Burkholderiaceae</taxon>
        <taxon>Paraburkholderia</taxon>
    </lineage>
</organism>
<reference evidence="3 4" key="1">
    <citation type="submission" date="2016-10" db="EMBL/GenBank/DDBJ databases">
        <authorList>
            <person name="de Groot N.N."/>
        </authorList>
    </citation>
    <scope>NUCLEOTIDE SEQUENCE [LARGE SCALE GENOMIC DNA]</scope>
    <source>
        <strain evidence="3 4">LMG 2247</strain>
    </source>
</reference>
<evidence type="ECO:0000313" key="4">
    <source>
        <dbReference type="Proteomes" id="UP000199706"/>
    </source>
</evidence>
<dbReference type="RefSeq" id="WP_090686544.1">
    <property type="nucleotide sequence ID" value="NZ_FNCJ01000009.1"/>
</dbReference>
<dbReference type="Proteomes" id="UP000199706">
    <property type="component" value="Unassembled WGS sequence"/>
</dbReference>
<keyword evidence="2" id="KW-0812">Transmembrane</keyword>
<feature type="transmembrane region" description="Helical" evidence="2">
    <location>
        <begin position="100"/>
        <end position="121"/>
    </location>
</feature>
<protein>
    <submittedName>
        <fullName evidence="3">Uncharacterized protein</fullName>
    </submittedName>
</protein>
<keyword evidence="2" id="KW-0472">Membrane</keyword>
<dbReference type="EMBL" id="FNCJ01000009">
    <property type="protein sequence ID" value="SDH40804.1"/>
    <property type="molecule type" value="Genomic_DNA"/>
</dbReference>
<gene>
    <name evidence="3" type="ORF">SAMN05216466_109279</name>
</gene>
<feature type="region of interest" description="Disordered" evidence="1">
    <location>
        <begin position="188"/>
        <end position="207"/>
    </location>
</feature>
<name>A0A1G8C612_9BURK</name>
<keyword evidence="2" id="KW-1133">Transmembrane helix</keyword>
<evidence type="ECO:0000256" key="1">
    <source>
        <dbReference type="SAM" id="MobiDB-lite"/>
    </source>
</evidence>
<sequence>MELEASPVGNGTLRAYPFDRYWVGIQSARLVLPLPPQSMQPAPNIPLELHVRFEGEPGWDAHRKIGADEPFHEGFDGTDGSDEESPRARSCGIVISRSPWYIGLMAALLAVLGVVPCLYVWRRTTEAAGLELIAAMVGMATIRTYLIGPSSSVAGLLPFDVVLGAFIFAVAFIPFWRPEAGDEKQERRLNIDIGRNGGDDRDDDAGY</sequence>
<evidence type="ECO:0000313" key="3">
    <source>
        <dbReference type="EMBL" id="SDH40804.1"/>
    </source>
</evidence>
<feature type="transmembrane region" description="Helical" evidence="2">
    <location>
        <begin position="128"/>
        <end position="147"/>
    </location>
</feature>
<proteinExistence type="predicted"/>
<evidence type="ECO:0000256" key="2">
    <source>
        <dbReference type="SAM" id="Phobius"/>
    </source>
</evidence>
<accession>A0A1G8C612</accession>
<feature type="transmembrane region" description="Helical" evidence="2">
    <location>
        <begin position="153"/>
        <end position="176"/>
    </location>
</feature>
<dbReference type="AlphaFoldDB" id="A0A1G8C612"/>